<keyword evidence="7" id="KW-0175">Coiled coil</keyword>
<dbReference type="InterPro" id="IPR013890">
    <property type="entry name" value="Tscrpt_rep_Tup1_N"/>
</dbReference>
<dbReference type="Gene3D" id="2.130.10.10">
    <property type="entry name" value="YVTN repeat-like/Quinoprotein amine dehydrogenase"/>
    <property type="match status" value="1"/>
</dbReference>
<reference evidence="10 11" key="1">
    <citation type="submission" date="2020-01" db="EMBL/GenBank/DDBJ databases">
        <authorList>
            <person name="Gupta K D."/>
        </authorList>
    </citation>
    <scope>NUCLEOTIDE SEQUENCE [LARGE SCALE GENOMIC DNA]</scope>
</reference>
<feature type="compositionally biased region" description="Polar residues" evidence="8">
    <location>
        <begin position="139"/>
        <end position="159"/>
    </location>
</feature>
<dbReference type="PANTHER" id="PTHR19848:SF8">
    <property type="entry name" value="F-BOX AND WD REPEAT DOMAIN CONTAINING 7"/>
    <property type="match status" value="1"/>
</dbReference>
<evidence type="ECO:0000256" key="6">
    <source>
        <dbReference type="PROSITE-ProRule" id="PRU00221"/>
    </source>
</evidence>
<dbReference type="InterPro" id="IPR036322">
    <property type="entry name" value="WD40_repeat_dom_sf"/>
</dbReference>
<keyword evidence="1" id="KW-0678">Repressor</keyword>
<evidence type="ECO:0000313" key="10">
    <source>
        <dbReference type="EMBL" id="CAA7268253.1"/>
    </source>
</evidence>
<keyword evidence="5" id="KW-0804">Transcription</keyword>
<feature type="region of interest" description="Disordered" evidence="8">
    <location>
        <begin position="554"/>
        <end position="579"/>
    </location>
</feature>
<dbReference type="PROSITE" id="PS50294">
    <property type="entry name" value="WD_REPEATS_REGION"/>
    <property type="match status" value="4"/>
</dbReference>
<dbReference type="SUPFAM" id="SSF50978">
    <property type="entry name" value="WD40 repeat-like"/>
    <property type="match status" value="1"/>
</dbReference>
<dbReference type="InterPro" id="IPR019775">
    <property type="entry name" value="WD40_repeat_CS"/>
</dbReference>
<dbReference type="Proteomes" id="UP000467700">
    <property type="component" value="Unassembled WGS sequence"/>
</dbReference>
<dbReference type="OrthoDB" id="17410at2759"/>
<evidence type="ECO:0000256" key="7">
    <source>
        <dbReference type="SAM" id="Coils"/>
    </source>
</evidence>
<evidence type="ECO:0000256" key="2">
    <source>
        <dbReference type="ARBA" id="ARBA00022574"/>
    </source>
</evidence>
<feature type="repeat" description="WD" evidence="6">
    <location>
        <begin position="512"/>
        <end position="546"/>
    </location>
</feature>
<comment type="caution">
    <text evidence="10">The sequence shown here is derived from an EMBL/GenBank/DDBJ whole genome shotgun (WGS) entry which is preliminary data.</text>
</comment>
<dbReference type="EMBL" id="CACVBS010000067">
    <property type="protein sequence ID" value="CAA7268253.1"/>
    <property type="molecule type" value="Genomic_DNA"/>
</dbReference>
<dbReference type="SMART" id="SM00320">
    <property type="entry name" value="WD40"/>
    <property type="match status" value="5"/>
</dbReference>
<dbReference type="PROSITE" id="PS00678">
    <property type="entry name" value="WD_REPEATS_1"/>
    <property type="match status" value="3"/>
</dbReference>
<dbReference type="PRINTS" id="PR00320">
    <property type="entry name" value="GPROTEINBRPT"/>
</dbReference>
<feature type="compositionally biased region" description="Basic and acidic residues" evidence="8">
    <location>
        <begin position="210"/>
        <end position="223"/>
    </location>
</feature>
<evidence type="ECO:0000256" key="3">
    <source>
        <dbReference type="ARBA" id="ARBA00022737"/>
    </source>
</evidence>
<feature type="region of interest" description="Disordered" evidence="8">
    <location>
        <begin position="1"/>
        <end position="36"/>
    </location>
</feature>
<evidence type="ECO:0000256" key="1">
    <source>
        <dbReference type="ARBA" id="ARBA00022491"/>
    </source>
</evidence>
<evidence type="ECO:0000313" key="11">
    <source>
        <dbReference type="Proteomes" id="UP000467700"/>
    </source>
</evidence>
<keyword evidence="4" id="KW-0805">Transcription regulation</keyword>
<proteinExistence type="predicted"/>
<dbReference type="InterPro" id="IPR015943">
    <property type="entry name" value="WD40/YVTN_repeat-like_dom_sf"/>
</dbReference>
<name>A0A8S0XQ14_CYCAE</name>
<feature type="region of interest" description="Disordered" evidence="8">
    <location>
        <begin position="113"/>
        <end position="287"/>
    </location>
</feature>
<dbReference type="Pfam" id="PF08581">
    <property type="entry name" value="Tup_N"/>
    <property type="match status" value="1"/>
</dbReference>
<dbReference type="InterPro" id="IPR020472">
    <property type="entry name" value="WD40_PAC1"/>
</dbReference>
<feature type="domain" description="Transcriptional repressor Tup1 N-terminal" evidence="9">
    <location>
        <begin position="35"/>
        <end position="107"/>
    </location>
</feature>
<evidence type="ECO:0000259" key="9">
    <source>
        <dbReference type="Pfam" id="PF08581"/>
    </source>
</evidence>
<keyword evidence="2 6" id="KW-0853">WD repeat</keyword>
<keyword evidence="3" id="KW-0677">Repeat</keyword>
<evidence type="ECO:0000256" key="8">
    <source>
        <dbReference type="SAM" id="MobiDB-lite"/>
    </source>
</evidence>
<evidence type="ECO:0000256" key="4">
    <source>
        <dbReference type="ARBA" id="ARBA00023015"/>
    </source>
</evidence>
<feature type="repeat" description="WD" evidence="6">
    <location>
        <begin position="470"/>
        <end position="511"/>
    </location>
</feature>
<feature type="coiled-coil region" evidence="7">
    <location>
        <begin position="39"/>
        <end position="112"/>
    </location>
</feature>
<dbReference type="CDD" id="cd00200">
    <property type="entry name" value="WD40"/>
    <property type="match status" value="1"/>
</dbReference>
<dbReference type="Gene3D" id="1.20.5.340">
    <property type="match status" value="1"/>
</dbReference>
<organism evidence="10 11">
    <name type="scientific">Cyclocybe aegerita</name>
    <name type="common">Black poplar mushroom</name>
    <name type="synonym">Agrocybe aegerita</name>
    <dbReference type="NCBI Taxonomy" id="1973307"/>
    <lineage>
        <taxon>Eukaryota</taxon>
        <taxon>Fungi</taxon>
        <taxon>Dikarya</taxon>
        <taxon>Basidiomycota</taxon>
        <taxon>Agaricomycotina</taxon>
        <taxon>Agaricomycetes</taxon>
        <taxon>Agaricomycetidae</taxon>
        <taxon>Agaricales</taxon>
        <taxon>Agaricineae</taxon>
        <taxon>Bolbitiaceae</taxon>
        <taxon>Cyclocybe</taxon>
    </lineage>
</organism>
<dbReference type="PANTHER" id="PTHR19848">
    <property type="entry name" value="WD40 REPEAT PROTEIN"/>
    <property type="match status" value="1"/>
</dbReference>
<protein>
    <recommendedName>
        <fullName evidence="9">Transcriptional repressor Tup1 N-terminal domain-containing protein</fullName>
    </recommendedName>
</protein>
<sequence>MSANPPVYNHRPMQPSGVRVNPPPGAGPSNAPFSLNDSLDAIRNGYESLQTELNSIRSQRDELEMKLEAQVDELANVRRSLFELERSQSRVRLEYEDEITRLRAEVMAARSLGVPQGIPGHSPRALGGPGGGSPHAFHSASTSTSMADAHQQHQQRNYSTRTTTTTRDRDRLPVGRESSLSSLDRDGRPKLVGAGGPREDGGLLLQQQLDSDRDTDRLSDRRDPKRHKARGEPLDSYPSPIGHHPGLGPSVKPLASQQQQQQPAFSNPSGIHRVASGPSAHALPPMNANAPGPDIDELSIHTVPPEFKKEGNDWCAVYNPKVKKALDVNLLHTFNHSSVVCCVQFSADGRLVATGCNRTAQIFDVHTGKKLCVVEDETAPPLGDLYIRSVRFSPDGKLLATGAEDRKIRVWDIETRRILHVFDGHQQEIYSLDFSRDGRYIVSGSGDKTMRIWSIGTQSCRTLTISEADALNEDAGVTSVAISPDGRLVAAGSLDAVVRVWDIVTGALLERLKGHEDSVYSVAFTPDGKGILSGSLDKTLRFWDVSGVVSKIVKQDPASSRGPTPAPPPINMADVPTNSPLLTFVGHKSDRH</sequence>
<dbReference type="InterPro" id="IPR001680">
    <property type="entry name" value="WD40_rpt"/>
</dbReference>
<keyword evidence="11" id="KW-1185">Reference proteome</keyword>
<feature type="repeat" description="WD" evidence="6">
    <location>
        <begin position="387"/>
        <end position="421"/>
    </location>
</feature>
<accession>A0A8S0XQ14</accession>
<feature type="repeat" description="WD" evidence="6">
    <location>
        <begin position="422"/>
        <end position="463"/>
    </location>
</feature>
<evidence type="ECO:0000256" key="5">
    <source>
        <dbReference type="ARBA" id="ARBA00023163"/>
    </source>
</evidence>
<dbReference type="AlphaFoldDB" id="A0A8S0XQ14"/>
<dbReference type="Pfam" id="PF00400">
    <property type="entry name" value="WD40"/>
    <property type="match status" value="5"/>
</dbReference>
<dbReference type="PROSITE" id="PS50082">
    <property type="entry name" value="WD_REPEATS_2"/>
    <property type="match status" value="4"/>
</dbReference>
<gene>
    <name evidence="10" type="ORF">AAE3_LOCUS10507</name>
</gene>